<sequence>MLNQIITAARRNHDTLAADAIGVAALMVLLVAGLHLPVLS</sequence>
<dbReference type="STRING" id="490829.SAMN05421850_101252"/>
<keyword evidence="1" id="KW-0472">Membrane</keyword>
<keyword evidence="3" id="KW-1185">Reference proteome</keyword>
<proteinExistence type="predicted"/>
<evidence type="ECO:0000313" key="2">
    <source>
        <dbReference type="EMBL" id="SDH98684.1"/>
    </source>
</evidence>
<dbReference type="EMBL" id="FNEB01000001">
    <property type="protein sequence ID" value="SDH98684.1"/>
    <property type="molecule type" value="Genomic_DNA"/>
</dbReference>
<evidence type="ECO:0000313" key="3">
    <source>
        <dbReference type="Proteomes" id="UP000199340"/>
    </source>
</evidence>
<organism evidence="2 3">
    <name type="scientific">Lutimaribacter saemankumensis</name>
    <dbReference type="NCBI Taxonomy" id="490829"/>
    <lineage>
        <taxon>Bacteria</taxon>
        <taxon>Pseudomonadati</taxon>
        <taxon>Pseudomonadota</taxon>
        <taxon>Alphaproteobacteria</taxon>
        <taxon>Rhodobacterales</taxon>
        <taxon>Roseobacteraceae</taxon>
        <taxon>Lutimaribacter</taxon>
    </lineage>
</organism>
<dbReference type="AlphaFoldDB" id="A0A1G8GWC1"/>
<gene>
    <name evidence="2" type="ORF">SAMN05421850_101252</name>
</gene>
<dbReference type="Proteomes" id="UP000199340">
    <property type="component" value="Unassembled WGS sequence"/>
</dbReference>
<protein>
    <submittedName>
        <fullName evidence="2">Uncharacterized protein</fullName>
    </submittedName>
</protein>
<evidence type="ECO:0000256" key="1">
    <source>
        <dbReference type="SAM" id="Phobius"/>
    </source>
</evidence>
<name>A0A1G8GWC1_9RHOB</name>
<dbReference type="RefSeq" id="WP_281241571.1">
    <property type="nucleotide sequence ID" value="NZ_FNEB01000001.1"/>
</dbReference>
<reference evidence="2 3" key="1">
    <citation type="submission" date="2016-10" db="EMBL/GenBank/DDBJ databases">
        <authorList>
            <person name="de Groot N.N."/>
        </authorList>
    </citation>
    <scope>NUCLEOTIDE SEQUENCE [LARGE SCALE GENOMIC DNA]</scope>
    <source>
        <strain evidence="2 3">DSM 28010</strain>
    </source>
</reference>
<keyword evidence="1" id="KW-0812">Transmembrane</keyword>
<accession>A0A1G8GWC1</accession>
<keyword evidence="1" id="KW-1133">Transmembrane helix</keyword>
<feature type="transmembrane region" description="Helical" evidence="1">
    <location>
        <begin position="20"/>
        <end position="39"/>
    </location>
</feature>